<accession>D9SPW9</accession>
<keyword evidence="2" id="KW-0808">Transferase</keyword>
<sequence length="351" mass="40159">MDIANMMIDKEMTIIAALKKIDTSARKILFVVDESMALIATLTDGDIRRWILKNGDLNAPVKTIMNREPKYLMSNEEYRAKDVMQQYLITALPIVDEKKVVIRVVFWNDEMGEHIKNSRTIDNPVVIMAGGKGTRLYPYTKILPKPLIPIGDTPIIERIINNFNKFGCKDFHLTVNYRKNMIKSYFSEVDKNYNVFYVEEEKPLGTGGSLSLLKDTIRETFFVSNCDVLIDADYADILDFHKKQENKITIVSSLKNITIPYGVIKLNNDGSMKGSTEKPEFNYLINTGMYILEPEVLFDVPEDTFYDLPTLAEDYIKIGKRVGVYPVSDKSWLDMGQIEEMENMLNALGVQ</sequence>
<gene>
    <name evidence="2" type="ordered locus">Clocel_2389</name>
</gene>
<dbReference type="InterPro" id="IPR005835">
    <property type="entry name" value="NTP_transferase_dom"/>
</dbReference>
<dbReference type="RefSeq" id="WP_010074443.1">
    <property type="nucleotide sequence ID" value="NC_014393.1"/>
</dbReference>
<keyword evidence="3" id="KW-1185">Reference proteome</keyword>
<protein>
    <submittedName>
        <fullName evidence="2">Nucleotidyl transferase</fullName>
    </submittedName>
</protein>
<dbReference type="InterPro" id="IPR046342">
    <property type="entry name" value="CBS_dom_sf"/>
</dbReference>
<dbReference type="STRING" id="573061.Clocel_2389"/>
<dbReference type="OrthoDB" id="9801899at2"/>
<dbReference type="Gene3D" id="3.90.550.10">
    <property type="entry name" value="Spore Coat Polysaccharide Biosynthesis Protein SpsA, Chain A"/>
    <property type="match status" value="1"/>
</dbReference>
<dbReference type="eggNOG" id="COG0517">
    <property type="taxonomic scope" value="Bacteria"/>
</dbReference>
<evidence type="ECO:0000259" key="1">
    <source>
        <dbReference type="Pfam" id="PF00483"/>
    </source>
</evidence>
<dbReference type="EMBL" id="CP002160">
    <property type="protein sequence ID" value="ADL52105.1"/>
    <property type="molecule type" value="Genomic_DNA"/>
</dbReference>
<proteinExistence type="predicted"/>
<feature type="domain" description="Nucleotidyl transferase" evidence="1">
    <location>
        <begin position="126"/>
        <end position="343"/>
    </location>
</feature>
<name>D9SPW9_CLOC7</name>
<evidence type="ECO:0000313" key="2">
    <source>
        <dbReference type="EMBL" id="ADL52105.1"/>
    </source>
</evidence>
<reference evidence="2 3" key="1">
    <citation type="submission" date="2010-08" db="EMBL/GenBank/DDBJ databases">
        <title>Complete sequence of Clostridium cellulovorans 743B.</title>
        <authorList>
            <consortium name="US DOE Joint Genome Institute"/>
            <person name="Lucas S."/>
            <person name="Copeland A."/>
            <person name="Lapidus A."/>
            <person name="Cheng J.-F."/>
            <person name="Bruce D."/>
            <person name="Goodwin L."/>
            <person name="Pitluck S."/>
            <person name="Chertkov O."/>
            <person name="Detter J.C."/>
            <person name="Han C."/>
            <person name="Tapia R."/>
            <person name="Land M."/>
            <person name="Hauser L."/>
            <person name="Chang Y.-J."/>
            <person name="Jeffries C."/>
            <person name="Kyrpides N."/>
            <person name="Ivanova N."/>
            <person name="Mikhailova N."/>
            <person name="Hemme C.L."/>
            <person name="Woyke T."/>
        </authorList>
    </citation>
    <scope>NUCLEOTIDE SEQUENCE [LARGE SCALE GENOMIC DNA]</scope>
    <source>
        <strain evidence="3">ATCC 35296 / DSM 3052 / OCM 3 / 743B</strain>
    </source>
</reference>
<dbReference type="InterPro" id="IPR050486">
    <property type="entry name" value="Mannose-1P_guanyltransferase"/>
</dbReference>
<dbReference type="PANTHER" id="PTHR22572">
    <property type="entry name" value="SUGAR-1-PHOSPHATE GUANYL TRANSFERASE"/>
    <property type="match status" value="1"/>
</dbReference>
<dbReference type="InterPro" id="IPR029044">
    <property type="entry name" value="Nucleotide-diphossugar_trans"/>
</dbReference>
<dbReference type="Gene3D" id="3.10.580.10">
    <property type="entry name" value="CBS-domain"/>
    <property type="match status" value="1"/>
</dbReference>
<dbReference type="CDD" id="cd06426">
    <property type="entry name" value="NTP_transferase_like_2"/>
    <property type="match status" value="1"/>
</dbReference>
<dbReference type="HOGENOM" id="CLU_045375_0_0_9"/>
<evidence type="ECO:0000313" key="3">
    <source>
        <dbReference type="Proteomes" id="UP000002730"/>
    </source>
</evidence>
<dbReference type="SUPFAM" id="SSF54631">
    <property type="entry name" value="CBS-domain pair"/>
    <property type="match status" value="1"/>
</dbReference>
<dbReference type="AlphaFoldDB" id="D9SPW9"/>
<dbReference type="KEGG" id="ccb:Clocel_2389"/>
<dbReference type="Pfam" id="PF00483">
    <property type="entry name" value="NTP_transferase"/>
    <property type="match status" value="1"/>
</dbReference>
<dbReference type="GO" id="GO:0016740">
    <property type="term" value="F:transferase activity"/>
    <property type="evidence" value="ECO:0007669"/>
    <property type="project" value="UniProtKB-KW"/>
</dbReference>
<organism evidence="2 3">
    <name type="scientific">Clostridium cellulovorans (strain ATCC 35296 / DSM 3052 / OCM 3 / 743B)</name>
    <dbReference type="NCBI Taxonomy" id="573061"/>
    <lineage>
        <taxon>Bacteria</taxon>
        <taxon>Bacillati</taxon>
        <taxon>Bacillota</taxon>
        <taxon>Clostridia</taxon>
        <taxon>Eubacteriales</taxon>
        <taxon>Clostridiaceae</taxon>
        <taxon>Clostridium</taxon>
    </lineage>
</organism>
<dbReference type="Proteomes" id="UP000002730">
    <property type="component" value="Chromosome"/>
</dbReference>
<dbReference type="eggNOG" id="COG1208">
    <property type="taxonomic scope" value="Bacteria"/>
</dbReference>
<dbReference type="SUPFAM" id="SSF53448">
    <property type="entry name" value="Nucleotide-diphospho-sugar transferases"/>
    <property type="match status" value="1"/>
</dbReference>